<dbReference type="InterPro" id="IPR036388">
    <property type="entry name" value="WH-like_DNA-bd_sf"/>
</dbReference>
<dbReference type="OrthoDB" id="1045557at2"/>
<keyword evidence="8" id="KW-1185">Reference proteome</keyword>
<sequence>MYISDQDFNNIFIKYYSQLCAFAYRYVRNRQITEDIVQDVFCRLLEKREEIYNMDSIRSFLYLCTRNKAIDYLKYVGNQHECLDNYLNNTELESYVDQLIINRVDEKYDYQILNRTIYSLISSLPKKTRTVFTLSRQQNLSNKEIAIHLNISIKSVEKHITKALFTLRKGLQNNKIISYFLLFIFSIK</sequence>
<feature type="domain" description="RNA polymerase sigma factor 70 region 4 type 2" evidence="6">
    <location>
        <begin position="116"/>
        <end position="164"/>
    </location>
</feature>
<dbReference type="GO" id="GO:0003677">
    <property type="term" value="F:DNA binding"/>
    <property type="evidence" value="ECO:0007669"/>
    <property type="project" value="InterPro"/>
</dbReference>
<evidence type="ECO:0000256" key="4">
    <source>
        <dbReference type="ARBA" id="ARBA00023163"/>
    </source>
</evidence>
<keyword evidence="4" id="KW-0804">Transcription</keyword>
<dbReference type="SUPFAM" id="SSF88659">
    <property type="entry name" value="Sigma3 and sigma4 domains of RNA polymerase sigma factors"/>
    <property type="match status" value="1"/>
</dbReference>
<name>A0A401LVK2_9BACE</name>
<evidence type="ECO:0000259" key="5">
    <source>
        <dbReference type="Pfam" id="PF04542"/>
    </source>
</evidence>
<dbReference type="PANTHER" id="PTHR43133:SF46">
    <property type="entry name" value="RNA POLYMERASE SIGMA-70 FACTOR ECF SUBFAMILY"/>
    <property type="match status" value="1"/>
</dbReference>
<dbReference type="Pfam" id="PF04542">
    <property type="entry name" value="Sigma70_r2"/>
    <property type="match status" value="1"/>
</dbReference>
<keyword evidence="3" id="KW-0731">Sigma factor</keyword>
<evidence type="ECO:0000256" key="1">
    <source>
        <dbReference type="ARBA" id="ARBA00010641"/>
    </source>
</evidence>
<evidence type="ECO:0000313" key="7">
    <source>
        <dbReference type="EMBL" id="GCB35558.1"/>
    </source>
</evidence>
<dbReference type="Gene3D" id="1.10.1740.10">
    <property type="match status" value="1"/>
</dbReference>
<proteinExistence type="inferred from homology"/>
<evidence type="ECO:0000256" key="3">
    <source>
        <dbReference type="ARBA" id="ARBA00023082"/>
    </source>
</evidence>
<reference evidence="7 8" key="1">
    <citation type="submission" date="2018-10" db="EMBL/GenBank/DDBJ databases">
        <title>Draft Genome Sequence of Bacteroides sp. KCTC 15687.</title>
        <authorList>
            <person name="Yu S.Y."/>
            <person name="Kim J.S."/>
            <person name="Oh B.S."/>
            <person name="Park S.H."/>
            <person name="Kang S.W."/>
            <person name="Park J.E."/>
            <person name="Choi S.H."/>
            <person name="Han K.I."/>
            <person name="Lee K.C."/>
            <person name="Eom M.K."/>
            <person name="Suh M.K."/>
            <person name="Lee D.H."/>
            <person name="Yoon H."/>
            <person name="Kim B."/>
            <person name="Yang S.J."/>
            <person name="Lee J.S."/>
            <person name="Lee J.H."/>
        </authorList>
    </citation>
    <scope>NUCLEOTIDE SEQUENCE [LARGE SCALE GENOMIC DNA]</scope>
    <source>
        <strain evidence="7 8">KCTC 15687</strain>
    </source>
</reference>
<dbReference type="AlphaFoldDB" id="A0A401LVK2"/>
<dbReference type="InterPro" id="IPR013324">
    <property type="entry name" value="RNA_pol_sigma_r3/r4-like"/>
</dbReference>
<gene>
    <name evidence="7" type="ORF">KGMB02408_25030</name>
</gene>
<accession>A0A401LVK2</accession>
<dbReference type="InterPro" id="IPR007627">
    <property type="entry name" value="RNA_pol_sigma70_r2"/>
</dbReference>
<dbReference type="GO" id="GO:0006352">
    <property type="term" value="P:DNA-templated transcription initiation"/>
    <property type="evidence" value="ECO:0007669"/>
    <property type="project" value="InterPro"/>
</dbReference>
<dbReference type="EMBL" id="BHWB01000006">
    <property type="protein sequence ID" value="GCB35558.1"/>
    <property type="molecule type" value="Genomic_DNA"/>
</dbReference>
<dbReference type="PANTHER" id="PTHR43133">
    <property type="entry name" value="RNA POLYMERASE ECF-TYPE SIGMA FACTO"/>
    <property type="match status" value="1"/>
</dbReference>
<dbReference type="GO" id="GO:0016987">
    <property type="term" value="F:sigma factor activity"/>
    <property type="evidence" value="ECO:0007669"/>
    <property type="project" value="UniProtKB-KW"/>
</dbReference>
<dbReference type="Gene3D" id="1.10.10.10">
    <property type="entry name" value="Winged helix-like DNA-binding domain superfamily/Winged helix DNA-binding domain"/>
    <property type="match status" value="1"/>
</dbReference>
<dbReference type="SUPFAM" id="SSF88946">
    <property type="entry name" value="Sigma2 domain of RNA polymerase sigma factors"/>
    <property type="match status" value="1"/>
</dbReference>
<evidence type="ECO:0000256" key="2">
    <source>
        <dbReference type="ARBA" id="ARBA00023015"/>
    </source>
</evidence>
<keyword evidence="2" id="KW-0805">Transcription regulation</keyword>
<dbReference type="InterPro" id="IPR014284">
    <property type="entry name" value="RNA_pol_sigma-70_dom"/>
</dbReference>
<dbReference type="RefSeq" id="WP_125041459.1">
    <property type="nucleotide sequence ID" value="NZ_BHWB01000006.1"/>
</dbReference>
<feature type="domain" description="RNA polymerase sigma-70 region 2" evidence="5">
    <location>
        <begin position="14"/>
        <end position="74"/>
    </location>
</feature>
<comment type="similarity">
    <text evidence="1">Belongs to the sigma-70 factor family. ECF subfamily.</text>
</comment>
<dbReference type="NCBIfam" id="TIGR02937">
    <property type="entry name" value="sigma70-ECF"/>
    <property type="match status" value="1"/>
</dbReference>
<evidence type="ECO:0000313" key="8">
    <source>
        <dbReference type="Proteomes" id="UP000288079"/>
    </source>
</evidence>
<dbReference type="InterPro" id="IPR013325">
    <property type="entry name" value="RNA_pol_sigma_r2"/>
</dbReference>
<evidence type="ECO:0000259" key="6">
    <source>
        <dbReference type="Pfam" id="PF08281"/>
    </source>
</evidence>
<organism evidence="7 8">
    <name type="scientific">Bacteroides faecalis</name>
    <dbReference type="NCBI Taxonomy" id="2447885"/>
    <lineage>
        <taxon>Bacteria</taxon>
        <taxon>Pseudomonadati</taxon>
        <taxon>Bacteroidota</taxon>
        <taxon>Bacteroidia</taxon>
        <taxon>Bacteroidales</taxon>
        <taxon>Bacteroidaceae</taxon>
        <taxon>Bacteroides</taxon>
    </lineage>
</organism>
<dbReference type="NCBIfam" id="TIGR02985">
    <property type="entry name" value="Sig70_bacteroi1"/>
    <property type="match status" value="1"/>
</dbReference>
<dbReference type="InterPro" id="IPR014327">
    <property type="entry name" value="RNA_pol_sigma70_bacteroid"/>
</dbReference>
<comment type="caution">
    <text evidence="7">The sequence shown here is derived from an EMBL/GenBank/DDBJ whole genome shotgun (WGS) entry which is preliminary data.</text>
</comment>
<dbReference type="Proteomes" id="UP000288079">
    <property type="component" value="Unassembled WGS sequence"/>
</dbReference>
<dbReference type="Pfam" id="PF08281">
    <property type="entry name" value="Sigma70_r4_2"/>
    <property type="match status" value="1"/>
</dbReference>
<protein>
    <submittedName>
        <fullName evidence="7">RNA polymerase sigma-70 factor</fullName>
    </submittedName>
</protein>
<dbReference type="InterPro" id="IPR039425">
    <property type="entry name" value="RNA_pol_sigma-70-like"/>
</dbReference>
<dbReference type="InterPro" id="IPR013249">
    <property type="entry name" value="RNA_pol_sigma70_r4_t2"/>
</dbReference>